<name>A0AAD4LA04_9AGAM</name>
<protein>
    <submittedName>
        <fullName evidence="1">Uncharacterized protein</fullName>
    </submittedName>
</protein>
<dbReference type="AlphaFoldDB" id="A0AAD4LA04"/>
<sequence>MSRSTCHIGVAFYTHPSFPTQWALVLSESPVFDGPVWCSTAVETVNGWGASWTPCDWSPARFNPMALFSGVVYVTQAAMPTNHMQALISRSNVASELDRFRVQGTGDVPFGTDTYVVLALLRLCEGRHIRLPKLNPSDLSNFIRGRVPDLQRAQRSQGSNAYPVVSLENGNVSFGRLGR</sequence>
<evidence type="ECO:0000313" key="2">
    <source>
        <dbReference type="EMBL" id="KAH8985078.1"/>
    </source>
</evidence>
<evidence type="ECO:0000313" key="3">
    <source>
        <dbReference type="Proteomes" id="UP001201163"/>
    </source>
</evidence>
<dbReference type="EMBL" id="JAKELL010000068">
    <property type="protein sequence ID" value="KAH8985078.1"/>
    <property type="molecule type" value="Genomic_DNA"/>
</dbReference>
<keyword evidence="3" id="KW-1185">Reference proteome</keyword>
<dbReference type="EMBL" id="JAKELL010000111">
    <property type="protein sequence ID" value="KAH8981736.1"/>
    <property type="molecule type" value="Genomic_DNA"/>
</dbReference>
<comment type="caution">
    <text evidence="1">The sequence shown here is derived from an EMBL/GenBank/DDBJ whole genome shotgun (WGS) entry which is preliminary data.</text>
</comment>
<organism evidence="1 3">
    <name type="scientific">Lactarius akahatsu</name>
    <dbReference type="NCBI Taxonomy" id="416441"/>
    <lineage>
        <taxon>Eukaryota</taxon>
        <taxon>Fungi</taxon>
        <taxon>Dikarya</taxon>
        <taxon>Basidiomycota</taxon>
        <taxon>Agaricomycotina</taxon>
        <taxon>Agaricomycetes</taxon>
        <taxon>Russulales</taxon>
        <taxon>Russulaceae</taxon>
        <taxon>Lactarius</taxon>
    </lineage>
</organism>
<reference evidence="1" key="1">
    <citation type="submission" date="2022-01" db="EMBL/GenBank/DDBJ databases">
        <title>Comparative genomics reveals a dynamic genome evolution in the ectomycorrhizal milk-cap (Lactarius) mushrooms.</title>
        <authorList>
            <consortium name="DOE Joint Genome Institute"/>
            <person name="Lebreton A."/>
            <person name="Tang N."/>
            <person name="Kuo A."/>
            <person name="LaButti K."/>
            <person name="Drula E."/>
            <person name="Barry K."/>
            <person name="Clum A."/>
            <person name="Lipzen A."/>
            <person name="Mousain D."/>
            <person name="Ng V."/>
            <person name="Wang R."/>
            <person name="Wang X."/>
            <person name="Dai Y."/>
            <person name="Henrissat B."/>
            <person name="Grigoriev I.V."/>
            <person name="Guerin-Laguette A."/>
            <person name="Yu F."/>
            <person name="Martin F.M."/>
        </authorList>
    </citation>
    <scope>NUCLEOTIDE SEQUENCE</scope>
    <source>
        <strain evidence="1">QP</strain>
    </source>
</reference>
<gene>
    <name evidence="2" type="ORF">EDB92DRAFT_1387667</name>
    <name evidence="1" type="ORF">EDB92DRAFT_172671</name>
</gene>
<dbReference type="Proteomes" id="UP001201163">
    <property type="component" value="Unassembled WGS sequence"/>
</dbReference>
<accession>A0AAD4LA04</accession>
<proteinExistence type="predicted"/>
<evidence type="ECO:0000313" key="1">
    <source>
        <dbReference type="EMBL" id="KAH8981736.1"/>
    </source>
</evidence>